<organism evidence="1">
    <name type="scientific">Schizaphis graminum</name>
    <name type="common">Green bug aphid</name>
    <dbReference type="NCBI Taxonomy" id="13262"/>
    <lineage>
        <taxon>Eukaryota</taxon>
        <taxon>Metazoa</taxon>
        <taxon>Ecdysozoa</taxon>
        <taxon>Arthropoda</taxon>
        <taxon>Hexapoda</taxon>
        <taxon>Insecta</taxon>
        <taxon>Pterygota</taxon>
        <taxon>Neoptera</taxon>
        <taxon>Paraneoptera</taxon>
        <taxon>Hemiptera</taxon>
        <taxon>Sternorrhyncha</taxon>
        <taxon>Aphidomorpha</taxon>
        <taxon>Aphidoidea</taxon>
        <taxon>Aphididae</taxon>
        <taxon>Aphidini</taxon>
        <taxon>Schizaphis</taxon>
    </lineage>
</organism>
<sequence>MTGEVDINSIGHRALMHHSSPLIKTINVFKIQLIKLTCPKSRVLHFFFTSLYIMVYSEKLYFLTKEIIVSVHLMCVVFRSINEYYGLYTERTRRFCASLTSPCYQNWFTYG</sequence>
<evidence type="ECO:0000313" key="2">
    <source>
        <dbReference type="EMBL" id="MBY31292.1"/>
    </source>
</evidence>
<evidence type="ECO:0000313" key="1">
    <source>
        <dbReference type="EMBL" id="MBY30480.1"/>
    </source>
</evidence>
<proteinExistence type="predicted"/>
<accession>A0A2S2PLZ4</accession>
<reference evidence="1" key="1">
    <citation type="submission" date="2018-04" db="EMBL/GenBank/DDBJ databases">
        <title>Transcriptome of Schizaphis graminum biotype I.</title>
        <authorList>
            <person name="Scully E.D."/>
            <person name="Geib S.M."/>
            <person name="Palmer N.A."/>
            <person name="Koch K."/>
            <person name="Bradshaw J."/>
            <person name="Heng-Moss T."/>
            <person name="Sarath G."/>
        </authorList>
    </citation>
    <scope>NUCLEOTIDE SEQUENCE</scope>
</reference>
<name>A0A2S2PLZ4_SCHGA</name>
<gene>
    <name evidence="2" type="ORF">g.40839</name>
    <name evidence="1" type="ORF">g.40842</name>
</gene>
<protein>
    <submittedName>
        <fullName evidence="1">Uncharacterized protein</fullName>
    </submittedName>
</protein>
<dbReference type="AlphaFoldDB" id="A0A2S2PLZ4"/>
<dbReference type="EMBL" id="GGMR01017861">
    <property type="protein sequence ID" value="MBY30480.1"/>
    <property type="molecule type" value="Transcribed_RNA"/>
</dbReference>
<dbReference type="EMBL" id="GGMR01018673">
    <property type="protein sequence ID" value="MBY31292.1"/>
    <property type="molecule type" value="Transcribed_RNA"/>
</dbReference>